<dbReference type="PANTHER" id="PTHR33964">
    <property type="entry name" value="RE45066P-RELATED"/>
    <property type="match status" value="1"/>
</dbReference>
<keyword evidence="4" id="KW-1185">Reference proteome</keyword>
<organism evidence="3 4">
    <name type="scientific">Folsomia candida</name>
    <name type="common">Springtail</name>
    <dbReference type="NCBI Taxonomy" id="158441"/>
    <lineage>
        <taxon>Eukaryota</taxon>
        <taxon>Metazoa</taxon>
        <taxon>Ecdysozoa</taxon>
        <taxon>Arthropoda</taxon>
        <taxon>Hexapoda</taxon>
        <taxon>Collembola</taxon>
        <taxon>Entomobryomorpha</taxon>
        <taxon>Isotomoidea</taxon>
        <taxon>Isotomidae</taxon>
        <taxon>Proisotominae</taxon>
        <taxon>Folsomia</taxon>
    </lineage>
</organism>
<feature type="compositionally biased region" description="Low complexity" evidence="1">
    <location>
        <begin position="234"/>
        <end position="249"/>
    </location>
</feature>
<feature type="compositionally biased region" description="Polar residues" evidence="1">
    <location>
        <begin position="223"/>
        <end position="233"/>
    </location>
</feature>
<evidence type="ECO:0000256" key="1">
    <source>
        <dbReference type="SAM" id="MobiDB-lite"/>
    </source>
</evidence>
<dbReference type="AlphaFoldDB" id="A0A226EWZ3"/>
<dbReference type="OrthoDB" id="10051804at2759"/>
<protein>
    <submittedName>
        <fullName evidence="3">Uncharacterized protein</fullName>
    </submittedName>
</protein>
<comment type="caution">
    <text evidence="3">The sequence shown here is derived from an EMBL/GenBank/DDBJ whole genome shotgun (WGS) entry which is preliminary data.</text>
</comment>
<evidence type="ECO:0000313" key="3">
    <source>
        <dbReference type="EMBL" id="OXA62185.1"/>
    </source>
</evidence>
<evidence type="ECO:0000256" key="2">
    <source>
        <dbReference type="SAM" id="SignalP"/>
    </source>
</evidence>
<name>A0A226EWZ3_FOLCA</name>
<feature type="chain" id="PRO_5012240291" evidence="2">
    <location>
        <begin position="19"/>
        <end position="324"/>
    </location>
</feature>
<dbReference type="EMBL" id="LNIX01000001">
    <property type="protein sequence ID" value="OXA62185.1"/>
    <property type="molecule type" value="Genomic_DNA"/>
</dbReference>
<proteinExistence type="predicted"/>
<feature type="compositionally biased region" description="Polar residues" evidence="1">
    <location>
        <begin position="255"/>
        <end position="267"/>
    </location>
</feature>
<feature type="signal peptide" evidence="2">
    <location>
        <begin position="1"/>
        <end position="18"/>
    </location>
</feature>
<evidence type="ECO:0000313" key="4">
    <source>
        <dbReference type="Proteomes" id="UP000198287"/>
    </source>
</evidence>
<reference evidence="3 4" key="1">
    <citation type="submission" date="2015-12" db="EMBL/GenBank/DDBJ databases">
        <title>The genome of Folsomia candida.</title>
        <authorList>
            <person name="Faddeeva A."/>
            <person name="Derks M.F."/>
            <person name="Anvar Y."/>
            <person name="Smit S."/>
            <person name="Van Straalen N."/>
            <person name="Roelofs D."/>
        </authorList>
    </citation>
    <scope>NUCLEOTIDE SEQUENCE [LARGE SCALE GENOMIC DNA]</scope>
    <source>
        <strain evidence="3 4">VU population</strain>
        <tissue evidence="3">Whole body</tissue>
    </source>
</reference>
<gene>
    <name evidence="3" type="ORF">Fcan01_01940</name>
</gene>
<dbReference type="OMA" id="CLMERTP"/>
<sequence length="324" mass="35465">MDILVGIFFFFLLHTSSGTPAYSYNPPSSSCNDDQLRQCADNAEPVLRGSDFVVPATSRAVNQVCSVWVELTNCIGNYTKRCLTPNKRVEFETATKDPISAMTSFCGNPEQQNDYLNHAPCVKRITTQDKYCGKQYKFLIDLVGDGTIKQVCCARAKFMNCLMERTPESCEKTKNDSAKKSPTMLAVALLDSSLAFMSQRCESSRFQESDCPGIDVPRENSKGPLTNAGQDTTQFQLDQGHQQPQQQGGWIEPNGSGSSAKRPTTTTKEIKERPVADQFASTAGNKQRPQANPGGRGGSGEIRGNSGHLVIGFVSIAIFRVFMA</sequence>
<feature type="compositionally biased region" description="Polar residues" evidence="1">
    <location>
        <begin position="279"/>
        <end position="290"/>
    </location>
</feature>
<accession>A0A226EWZ3</accession>
<feature type="region of interest" description="Disordered" evidence="1">
    <location>
        <begin position="207"/>
        <end position="306"/>
    </location>
</feature>
<keyword evidence="2" id="KW-0732">Signal</keyword>
<dbReference type="PANTHER" id="PTHR33964:SF9">
    <property type="match status" value="1"/>
</dbReference>
<dbReference type="Proteomes" id="UP000198287">
    <property type="component" value="Unassembled WGS sequence"/>
</dbReference>